<evidence type="ECO:0000256" key="2">
    <source>
        <dbReference type="SAM" id="Phobius"/>
    </source>
</evidence>
<organism evidence="4 5">
    <name type="scientific">Candidatus Ryanbacteria bacterium RIFCSPLOWO2_01_FULL_48_26</name>
    <dbReference type="NCBI Taxonomy" id="1802126"/>
    <lineage>
        <taxon>Bacteria</taxon>
        <taxon>Candidatus Ryaniibacteriota</taxon>
    </lineage>
</organism>
<dbReference type="SUPFAM" id="SSF53756">
    <property type="entry name" value="UDP-Glycosyltransferase/glycogen phosphorylase"/>
    <property type="match status" value="1"/>
</dbReference>
<dbReference type="PANTHER" id="PTHR46401:SF2">
    <property type="entry name" value="GLYCOSYLTRANSFERASE WBBK-RELATED"/>
    <property type="match status" value="1"/>
</dbReference>
<proteinExistence type="predicted"/>
<keyword evidence="2" id="KW-1133">Transmembrane helix</keyword>
<dbReference type="InterPro" id="IPR028098">
    <property type="entry name" value="Glyco_trans_4-like_N"/>
</dbReference>
<dbReference type="EMBL" id="MHNW01000024">
    <property type="protein sequence ID" value="OGZ53287.1"/>
    <property type="molecule type" value="Genomic_DNA"/>
</dbReference>
<accession>A0A1G2GSS6</accession>
<dbReference type="Proteomes" id="UP000179106">
    <property type="component" value="Unassembled WGS sequence"/>
</dbReference>
<dbReference type="Pfam" id="PF13439">
    <property type="entry name" value="Glyco_transf_4"/>
    <property type="match status" value="1"/>
</dbReference>
<keyword evidence="2" id="KW-0472">Membrane</keyword>
<dbReference type="AlphaFoldDB" id="A0A1G2GSS6"/>
<keyword evidence="2" id="KW-0812">Transmembrane</keyword>
<dbReference type="Pfam" id="PF13692">
    <property type="entry name" value="Glyco_trans_1_4"/>
    <property type="match status" value="1"/>
</dbReference>
<dbReference type="GO" id="GO:0016757">
    <property type="term" value="F:glycosyltransferase activity"/>
    <property type="evidence" value="ECO:0007669"/>
    <property type="project" value="TreeGrafter"/>
</dbReference>
<dbReference type="Gene3D" id="3.40.50.2000">
    <property type="entry name" value="Glycogen Phosphorylase B"/>
    <property type="match status" value="2"/>
</dbReference>
<name>A0A1G2GSS6_9BACT</name>
<feature type="domain" description="Glycosyltransferase subfamily 4-like N-terminal" evidence="3">
    <location>
        <begin position="21"/>
        <end position="181"/>
    </location>
</feature>
<protein>
    <recommendedName>
        <fullName evidence="3">Glycosyltransferase subfamily 4-like N-terminal domain-containing protein</fullName>
    </recommendedName>
</protein>
<evidence type="ECO:0000313" key="4">
    <source>
        <dbReference type="EMBL" id="OGZ53287.1"/>
    </source>
</evidence>
<comment type="caution">
    <text evidence="4">The sequence shown here is derived from an EMBL/GenBank/DDBJ whole genome shotgun (WGS) entry which is preliminary data.</text>
</comment>
<feature type="transmembrane region" description="Helical" evidence="2">
    <location>
        <begin position="73"/>
        <end position="96"/>
    </location>
</feature>
<evidence type="ECO:0000313" key="5">
    <source>
        <dbReference type="Proteomes" id="UP000179106"/>
    </source>
</evidence>
<reference evidence="4 5" key="1">
    <citation type="journal article" date="2016" name="Nat. Commun.">
        <title>Thousands of microbial genomes shed light on interconnected biogeochemical processes in an aquifer system.</title>
        <authorList>
            <person name="Anantharaman K."/>
            <person name="Brown C.T."/>
            <person name="Hug L.A."/>
            <person name="Sharon I."/>
            <person name="Castelle C.J."/>
            <person name="Probst A.J."/>
            <person name="Thomas B.C."/>
            <person name="Singh A."/>
            <person name="Wilkins M.J."/>
            <person name="Karaoz U."/>
            <person name="Brodie E.L."/>
            <person name="Williams K.H."/>
            <person name="Hubbard S.S."/>
            <person name="Banfield J.F."/>
        </authorList>
    </citation>
    <scope>NUCLEOTIDE SEQUENCE [LARGE SCALE GENOMIC DNA]</scope>
</reference>
<dbReference type="STRING" id="1802126.A3B25_00230"/>
<evidence type="ECO:0000259" key="3">
    <source>
        <dbReference type="Pfam" id="PF13439"/>
    </source>
</evidence>
<dbReference type="PANTHER" id="PTHR46401">
    <property type="entry name" value="GLYCOSYLTRANSFERASE WBBK-RELATED"/>
    <property type="match status" value="1"/>
</dbReference>
<sequence length="371" mass="42887">MKLIYIVDARIPTERAHGMQVMKMCEAFSKQGFIVELVIPARQNTISADPFDYYQIGHKFRIRKLFCLDLTRFGWSFFFVLQNLTFVLASIIFLMFQKNGSVLYTRGNTVLFWPKFLTDKFLLFIETHFMWPKNIRLYMKSFSKARGVIAVTKAYKTYLQQKYNVPENKIIWAPDGVDLEKFQIPNDKLQIRERLKLPRDKKIIVYTGSDLAWRGVETLKDAVVFFPKEYRAYFVGTVTPIEDYRAVFTGHKYPKEIPLWLRAADVLVLCGTAKSEISLHYVSPLKLFEYLAAGRPIVATDTPSHREILNDKNAILVKPDDPEALANAIKTVLADEGLAGKLGQNAALEANMYSWDNRVRRISDFIKSRIQ</sequence>
<evidence type="ECO:0000256" key="1">
    <source>
        <dbReference type="ARBA" id="ARBA00022679"/>
    </source>
</evidence>
<keyword evidence="1" id="KW-0808">Transferase</keyword>
<gene>
    <name evidence="4" type="ORF">A3B25_00230</name>
</gene>